<feature type="domain" description="Serine aminopeptidase S33" evidence="1">
    <location>
        <begin position="61"/>
        <end position="113"/>
    </location>
</feature>
<evidence type="ECO:0000313" key="3">
    <source>
        <dbReference type="Proteomes" id="UP001549097"/>
    </source>
</evidence>
<dbReference type="InterPro" id="IPR029058">
    <property type="entry name" value="AB_hydrolase_fold"/>
</dbReference>
<dbReference type="SUPFAM" id="SSF53474">
    <property type="entry name" value="alpha/beta-Hydrolases"/>
    <property type="match status" value="1"/>
</dbReference>
<dbReference type="Pfam" id="PF12146">
    <property type="entry name" value="Hydrolase_4"/>
    <property type="match status" value="1"/>
</dbReference>
<keyword evidence="2" id="KW-0031">Aminopeptidase</keyword>
<gene>
    <name evidence="2" type="ORF">ABID52_000611</name>
</gene>
<dbReference type="EMBL" id="JBEPMP010000001">
    <property type="protein sequence ID" value="MET3727030.1"/>
    <property type="molecule type" value="Genomic_DNA"/>
</dbReference>
<reference evidence="2 3" key="1">
    <citation type="submission" date="2024-06" db="EMBL/GenBank/DDBJ databases">
        <title>Genomic Encyclopedia of Type Strains, Phase IV (KMG-IV): sequencing the most valuable type-strain genomes for metagenomic binning, comparative biology and taxonomic classification.</title>
        <authorList>
            <person name="Goeker M."/>
        </authorList>
    </citation>
    <scope>NUCLEOTIDE SEQUENCE [LARGE SCALE GENOMIC DNA]</scope>
    <source>
        <strain evidence="2 3">DSM 100124</strain>
    </source>
</reference>
<name>A0ABV2LEK9_9BACL</name>
<keyword evidence="2" id="KW-0645">Protease</keyword>
<accession>A0ABV2LEK9</accession>
<keyword evidence="3" id="KW-1185">Reference proteome</keyword>
<dbReference type="Gene3D" id="3.40.50.1820">
    <property type="entry name" value="alpha/beta hydrolase"/>
    <property type="match status" value="1"/>
</dbReference>
<evidence type="ECO:0000313" key="2">
    <source>
        <dbReference type="EMBL" id="MET3727030.1"/>
    </source>
</evidence>
<protein>
    <submittedName>
        <fullName evidence="2">Dipeptidyl aminopeptidase/acylaminoacyl peptidase</fullName>
    </submittedName>
</protein>
<organism evidence="2 3">
    <name type="scientific">Fictibacillus halophilus</name>
    <dbReference type="NCBI Taxonomy" id="1610490"/>
    <lineage>
        <taxon>Bacteria</taxon>
        <taxon>Bacillati</taxon>
        <taxon>Bacillota</taxon>
        <taxon>Bacilli</taxon>
        <taxon>Bacillales</taxon>
        <taxon>Fictibacillaceae</taxon>
        <taxon>Fictibacillus</taxon>
    </lineage>
</organism>
<evidence type="ECO:0000259" key="1">
    <source>
        <dbReference type="Pfam" id="PF12146"/>
    </source>
</evidence>
<dbReference type="Proteomes" id="UP001549097">
    <property type="component" value="Unassembled WGS sequence"/>
</dbReference>
<dbReference type="GO" id="GO:0004177">
    <property type="term" value="F:aminopeptidase activity"/>
    <property type="evidence" value="ECO:0007669"/>
    <property type="project" value="UniProtKB-KW"/>
</dbReference>
<proteinExistence type="predicted"/>
<keyword evidence="2" id="KW-0378">Hydrolase</keyword>
<comment type="caution">
    <text evidence="2">The sequence shown here is derived from an EMBL/GenBank/DDBJ whole genome shotgun (WGS) entry which is preliminary data.</text>
</comment>
<sequence length="128" mass="14589">MGGFIANGIFARQSKILGLANINGSGSFVLSERLFRKKDDLGDLPLAYLEVLREYDPVDRTNFKSPVLMLHGDSDTVIAIEGQQDYYRHLKEVEKRSNVELKIYKNVNHQFTPEMVSDLKAWLGLLPY</sequence>
<dbReference type="InterPro" id="IPR022742">
    <property type="entry name" value="Hydrolase_4"/>
</dbReference>